<comment type="caution">
    <text evidence="1">The sequence shown here is derived from an EMBL/GenBank/DDBJ whole genome shotgun (WGS) entry which is preliminary data.</text>
</comment>
<evidence type="ECO:0008006" key="2">
    <source>
        <dbReference type="Google" id="ProtNLM"/>
    </source>
</evidence>
<protein>
    <recommendedName>
        <fullName evidence="2">Outer membrane protein</fullName>
    </recommendedName>
</protein>
<dbReference type="SUPFAM" id="SSF49464">
    <property type="entry name" value="Carboxypeptidase regulatory domain-like"/>
    <property type="match status" value="1"/>
</dbReference>
<dbReference type="InterPro" id="IPR008969">
    <property type="entry name" value="CarboxyPept-like_regulatory"/>
</dbReference>
<dbReference type="AlphaFoldDB" id="J9FLY1"/>
<dbReference type="InterPro" id="IPR043741">
    <property type="entry name" value="DUF5686"/>
</dbReference>
<organism evidence="1">
    <name type="scientific">gut metagenome</name>
    <dbReference type="NCBI Taxonomy" id="749906"/>
    <lineage>
        <taxon>unclassified sequences</taxon>
        <taxon>metagenomes</taxon>
        <taxon>organismal metagenomes</taxon>
    </lineage>
</organism>
<sequence>MKRILFLLILAVCCTILPALAQQVLSGTVVDAKTGEKLPFVNVFYTGGKGTRTDVDGRFTLRYQQGKLRISFIGYKPETLPIKSPQNNLIVRMEPLENSLSTAVVTGKKGKYSRKNNPAVELMKKVIAAKQQSDLHTHDYYSIDKYSKLTFAFNEVTDKVFEEGKFKKFPFLKEHVEVCNETGKLILPISVDETVTQLIYRKHPKSEKSIILGQRSDGINELFNTGDIVNTMLKDCFTDVNIYEDEVRLLQYPFVSPVSTRSAISFYRYFIIDTLMVNNHDKCIRVDFTPNNPQDFGFSGSLYIMADSTYRVHKVDMGIPVRSDVNFVENMRIIQEFHQLPTGEQVLVKDDMLVQLKIVKFLQKFQVKRSTEYRNFSFEPLPDRTFKIKGTTMTNANAQMQDDVFWETHRSDSLTKSENSLDKLIQKLERVKGFRPVLWIAKAFIENFVETSVNPKHPSKVDIGPINTMLTHNFVDGFRMRVSAQTTANLHKHLFLKGYLAYGFKDQKFKGMGEVTYSFNKKAYLPREFPVNNLTFNYTRDVMSPSDKFMPTDKDNVFTSFKWTDVNHMMYYETYRLLWDREWANGVRFNIQARTSKDTPTAALFYQPLRSGALSTDATKYQPYLRTYDLTLGIKFQPGVTWINTKQRRIVANNDAPIISLNHTTGLYNFGATNYAYNFTEATAYKRVWLASWGKMDFTLKGSVQWNRVPFPLLIMPAANLSYIIEDNTFSLIDNMEFLNDRYASLMFSWDMNGKILNRIPLIRRLKWREYIGCNVLWGTLSSKNNPYLTKNQYDPRLFHFPGRFDAEGNFTPLSHVMDKKKPYVEVIVGIHNIFKIFHFEYVHRLNYITPDTQRWGIRGMFRMTF</sequence>
<accession>J9FLY1</accession>
<reference evidence="1" key="1">
    <citation type="journal article" date="2012" name="PLoS ONE">
        <title>Gene sets for utilization of primary and secondary nutrition supplies in the distal gut of endangered iberian lynx.</title>
        <authorList>
            <person name="Alcaide M."/>
            <person name="Messina E."/>
            <person name="Richter M."/>
            <person name="Bargiela R."/>
            <person name="Peplies J."/>
            <person name="Huws S.A."/>
            <person name="Newbold C.J."/>
            <person name="Golyshin P.N."/>
            <person name="Simon M.A."/>
            <person name="Lopez G."/>
            <person name="Yakimov M.M."/>
            <person name="Ferrer M."/>
        </authorList>
    </citation>
    <scope>NUCLEOTIDE SEQUENCE</scope>
</reference>
<proteinExistence type="predicted"/>
<name>J9FLY1_9ZZZZ</name>
<dbReference type="Pfam" id="PF13715">
    <property type="entry name" value="CarbopepD_reg_2"/>
    <property type="match status" value="1"/>
</dbReference>
<dbReference type="Gene3D" id="2.60.40.1120">
    <property type="entry name" value="Carboxypeptidase-like, regulatory domain"/>
    <property type="match status" value="1"/>
</dbReference>
<dbReference type="Pfam" id="PF18939">
    <property type="entry name" value="DUF5686"/>
    <property type="match status" value="1"/>
</dbReference>
<dbReference type="EMBL" id="AMCI01005805">
    <property type="protein sequence ID" value="EJW95443.1"/>
    <property type="molecule type" value="Genomic_DNA"/>
</dbReference>
<gene>
    <name evidence="1" type="ORF">EVA_16447</name>
</gene>
<evidence type="ECO:0000313" key="1">
    <source>
        <dbReference type="EMBL" id="EJW95443.1"/>
    </source>
</evidence>